<evidence type="ECO:0000313" key="5">
    <source>
        <dbReference type="Proteomes" id="UP000199021"/>
    </source>
</evidence>
<feature type="domain" description="ASPIC/UnbV" evidence="3">
    <location>
        <begin position="443"/>
        <end position="507"/>
    </location>
</feature>
<protein>
    <submittedName>
        <fullName evidence="4">ABC-type glycerol-3-phosphate transport system, substrate-binding protein</fullName>
    </submittedName>
</protein>
<feature type="chain" id="PRO_5011623143" evidence="2">
    <location>
        <begin position="26"/>
        <end position="609"/>
    </location>
</feature>
<gene>
    <name evidence="4" type="ORF">SAMN05444359_111134</name>
</gene>
<dbReference type="STRING" id="478744.SAMN05444359_111134"/>
<organism evidence="4 5">
    <name type="scientific">Neolewinella agarilytica</name>
    <dbReference type="NCBI Taxonomy" id="478744"/>
    <lineage>
        <taxon>Bacteria</taxon>
        <taxon>Pseudomonadati</taxon>
        <taxon>Bacteroidota</taxon>
        <taxon>Saprospiria</taxon>
        <taxon>Saprospirales</taxon>
        <taxon>Lewinellaceae</taxon>
        <taxon>Neolewinella</taxon>
    </lineage>
</organism>
<dbReference type="InterPro" id="IPR028994">
    <property type="entry name" value="Integrin_alpha_N"/>
</dbReference>
<accession>A0A1H9GWG5</accession>
<dbReference type="PANTHER" id="PTHR16026">
    <property type="entry name" value="CARTILAGE ACIDIC PROTEIN 1"/>
    <property type="match status" value="1"/>
</dbReference>
<dbReference type="InterPro" id="IPR013517">
    <property type="entry name" value="FG-GAP"/>
</dbReference>
<keyword evidence="1 2" id="KW-0732">Signal</keyword>
<reference evidence="5" key="1">
    <citation type="submission" date="2016-10" db="EMBL/GenBank/DDBJ databases">
        <authorList>
            <person name="Varghese N."/>
            <person name="Submissions S."/>
        </authorList>
    </citation>
    <scope>NUCLEOTIDE SEQUENCE [LARGE SCALE GENOMIC DNA]</scope>
    <source>
        <strain evidence="5">DSM 24740</strain>
    </source>
</reference>
<dbReference type="SUPFAM" id="SSF69318">
    <property type="entry name" value="Integrin alpha N-terminal domain"/>
    <property type="match status" value="1"/>
</dbReference>
<dbReference type="PANTHER" id="PTHR16026:SF0">
    <property type="entry name" value="CARTILAGE ACIDIC PROTEIN 1"/>
    <property type="match status" value="1"/>
</dbReference>
<proteinExistence type="predicted"/>
<dbReference type="EMBL" id="FOFB01000011">
    <property type="protein sequence ID" value="SEQ54350.1"/>
    <property type="molecule type" value="Genomic_DNA"/>
</dbReference>
<evidence type="ECO:0000313" key="4">
    <source>
        <dbReference type="EMBL" id="SEQ54350.1"/>
    </source>
</evidence>
<dbReference type="Gene3D" id="2.130.10.130">
    <property type="entry name" value="Integrin alpha, N-terminal"/>
    <property type="match status" value="2"/>
</dbReference>
<dbReference type="Pfam" id="PF13517">
    <property type="entry name" value="FG-GAP_3"/>
    <property type="match status" value="3"/>
</dbReference>
<dbReference type="Proteomes" id="UP000199021">
    <property type="component" value="Unassembled WGS sequence"/>
</dbReference>
<dbReference type="OrthoDB" id="9816120at2"/>
<dbReference type="Pfam" id="PF07593">
    <property type="entry name" value="UnbV_ASPIC"/>
    <property type="match status" value="1"/>
</dbReference>
<keyword evidence="5" id="KW-1185">Reference proteome</keyword>
<dbReference type="InterPro" id="IPR027039">
    <property type="entry name" value="Crtac1"/>
</dbReference>
<evidence type="ECO:0000259" key="3">
    <source>
        <dbReference type="Pfam" id="PF07593"/>
    </source>
</evidence>
<dbReference type="InParanoid" id="A0A1H9GWG5"/>
<name>A0A1H9GWG5_9BACT</name>
<dbReference type="AlphaFoldDB" id="A0A1H9GWG5"/>
<feature type="signal peptide" evidence="2">
    <location>
        <begin position="1"/>
        <end position="25"/>
    </location>
</feature>
<dbReference type="InterPro" id="IPR011519">
    <property type="entry name" value="UnbV_ASPIC"/>
</dbReference>
<evidence type="ECO:0000256" key="1">
    <source>
        <dbReference type="ARBA" id="ARBA00022729"/>
    </source>
</evidence>
<evidence type="ECO:0000256" key="2">
    <source>
        <dbReference type="SAM" id="SignalP"/>
    </source>
</evidence>
<sequence length="609" mass="67480">MPINRSAILCFRMLLFFCLPATAYAQSEPLTFIDATNMAGLGGIQHLLEQRFATTTEQTSGGIAVEDVNLDGYADFFVITGERSGGELWLNQQDGTFKQANHNGHIEAPDAATGPLFFYYNNDPLPDLFIGSANGAIPVLYLNMGNGNFSLVENTGLELYEGLSTTGATAIDFDRDGWEDLFLCHWNEPFTPFHFFRNQQGNGFSPYDTKLNFYNLFAPELDHGFTANFRDLNQNGFPDLLLSGDFGTTQLWINEGGQQFVPTDPAVFTDQNGMGAAVGDYDNDGDEDWFVTAIFDGDGVLEGNWGGSGNRLYRNEGKGKFMETPPHPSITQTGWGWAASFADFNHDGWLDLMVTNGWPRGEDSFKGDTSRLLINNHSGQFLPLPNFPPDTFQGRGIGILDVELDGDLDILIANNNGPLRLYKNQLNDDNWLRILPLQAGRTAHGALVILYTTSGVFQRQVGESSNYVSQNETVAHFGLPQATNIDSLIIQWPDGASSTYYQIETKTTNLLTQKKGQEYSTPPDFQVFPNPVRAGSLLHIQSDVFINDNIFIWSSSGQFIGSAMVIQRDNRLLTLQLPPAASLPLGEYYITFVLPERDNPFPPIKIIIE</sequence>